<evidence type="ECO:0000256" key="3">
    <source>
        <dbReference type="ARBA" id="ARBA00022801"/>
    </source>
</evidence>
<proteinExistence type="predicted"/>
<keyword evidence="2" id="KW-0479">Metal-binding</keyword>
<dbReference type="InterPro" id="IPR037518">
    <property type="entry name" value="MPN"/>
</dbReference>
<keyword evidence="4" id="KW-0862">Zinc</keyword>
<keyword evidence="3" id="KW-0378">Hydrolase</keyword>
<dbReference type="InterPro" id="IPR028090">
    <property type="entry name" value="JAB_dom_prok"/>
</dbReference>
<keyword evidence="1" id="KW-0645">Protease</keyword>
<dbReference type="EMBL" id="JAJADR010000010">
    <property type="protein sequence ID" value="MCB2410749.1"/>
    <property type="molecule type" value="Genomic_DNA"/>
</dbReference>
<organism evidence="7 8">
    <name type="scientific">Hymenobacter lucidus</name>
    <dbReference type="NCBI Taxonomy" id="2880930"/>
    <lineage>
        <taxon>Bacteria</taxon>
        <taxon>Pseudomonadati</taxon>
        <taxon>Bacteroidota</taxon>
        <taxon>Cytophagia</taxon>
        <taxon>Cytophagales</taxon>
        <taxon>Hymenobacteraceae</taxon>
        <taxon>Hymenobacter</taxon>
    </lineage>
</organism>
<keyword evidence="5" id="KW-0482">Metalloprotease</keyword>
<accession>A0ABS8AY80</accession>
<gene>
    <name evidence="7" type="ORF">LGH74_22365</name>
</gene>
<reference evidence="7" key="1">
    <citation type="submission" date="2021-10" db="EMBL/GenBank/DDBJ databases">
        <authorList>
            <person name="Dean J.D."/>
            <person name="Kim M.K."/>
            <person name="Newey C.N."/>
            <person name="Stoker T.S."/>
            <person name="Thompson D.W."/>
            <person name="Grose J.H."/>
        </authorList>
    </citation>
    <scope>NUCLEOTIDE SEQUENCE</scope>
    <source>
        <strain evidence="7">BT178</strain>
    </source>
</reference>
<dbReference type="Proteomes" id="UP001165296">
    <property type="component" value="Unassembled WGS sequence"/>
</dbReference>
<dbReference type="Gene3D" id="3.40.140.10">
    <property type="entry name" value="Cytidine Deaminase, domain 2"/>
    <property type="match status" value="1"/>
</dbReference>
<evidence type="ECO:0000256" key="1">
    <source>
        <dbReference type="ARBA" id="ARBA00022670"/>
    </source>
</evidence>
<dbReference type="SUPFAM" id="SSF102712">
    <property type="entry name" value="JAB1/MPN domain"/>
    <property type="match status" value="1"/>
</dbReference>
<evidence type="ECO:0000256" key="4">
    <source>
        <dbReference type="ARBA" id="ARBA00022833"/>
    </source>
</evidence>
<dbReference type="Pfam" id="PF14464">
    <property type="entry name" value="Prok-JAB"/>
    <property type="match status" value="1"/>
</dbReference>
<feature type="domain" description="MPN" evidence="6">
    <location>
        <begin position="18"/>
        <end position="154"/>
    </location>
</feature>
<comment type="caution">
    <text evidence="7">The sequence shown here is derived from an EMBL/GenBank/DDBJ whole genome shotgun (WGS) entry which is preliminary data.</text>
</comment>
<evidence type="ECO:0000256" key="2">
    <source>
        <dbReference type="ARBA" id="ARBA00022723"/>
    </source>
</evidence>
<dbReference type="PROSITE" id="PS50249">
    <property type="entry name" value="MPN"/>
    <property type="match status" value="1"/>
</dbReference>
<protein>
    <submittedName>
        <fullName evidence="7">Mov34/MPN/PAD-1 family protein</fullName>
    </submittedName>
</protein>
<evidence type="ECO:0000313" key="8">
    <source>
        <dbReference type="Proteomes" id="UP001165296"/>
    </source>
</evidence>
<dbReference type="RefSeq" id="WP_226179950.1">
    <property type="nucleotide sequence ID" value="NZ_JAJADR010000010.1"/>
</dbReference>
<keyword evidence="8" id="KW-1185">Reference proteome</keyword>
<evidence type="ECO:0000313" key="7">
    <source>
        <dbReference type="EMBL" id="MCB2410749.1"/>
    </source>
</evidence>
<evidence type="ECO:0000259" key="6">
    <source>
        <dbReference type="PROSITE" id="PS50249"/>
    </source>
</evidence>
<name>A0ABS8AY80_9BACT</name>
<evidence type="ECO:0000256" key="5">
    <source>
        <dbReference type="ARBA" id="ARBA00023049"/>
    </source>
</evidence>
<sequence length="171" mass="19132">MNRAHTVTVNKTDPSVTIWLPQLAYIAILEEAITKMPCETGGILIGYWGSSTEVVVTAVVGPGPKAIHKKRSFRPDNAYHEQEIARLYTQSGRTETYLGDWHTHPAAAAYMSFRDELTLRSLAEYKQARLTQPLMLILGTQPLGLQAWAHTYRKAFFATKSVYGACSIIIY</sequence>